<dbReference type="Gene3D" id="3.40.190.170">
    <property type="entry name" value="Bacterial extracellular solute-binding protein, family 7"/>
    <property type="match status" value="1"/>
</dbReference>
<dbReference type="NCBIfam" id="NF037995">
    <property type="entry name" value="TRAP_S1"/>
    <property type="match status" value="1"/>
</dbReference>
<dbReference type="GO" id="GO:0055085">
    <property type="term" value="P:transmembrane transport"/>
    <property type="evidence" value="ECO:0007669"/>
    <property type="project" value="InterPro"/>
</dbReference>
<evidence type="ECO:0000256" key="2">
    <source>
        <dbReference type="SAM" id="SignalP"/>
    </source>
</evidence>
<organism evidence="3 4">
    <name type="scientific">Mesorhizobium zhangyense</name>
    <dbReference type="NCBI Taxonomy" id="1776730"/>
    <lineage>
        <taxon>Bacteria</taxon>
        <taxon>Pseudomonadati</taxon>
        <taxon>Pseudomonadota</taxon>
        <taxon>Alphaproteobacteria</taxon>
        <taxon>Hyphomicrobiales</taxon>
        <taxon>Phyllobacteriaceae</taxon>
        <taxon>Mesorhizobium</taxon>
    </lineage>
</organism>
<dbReference type="PANTHER" id="PTHR33376">
    <property type="match status" value="1"/>
</dbReference>
<comment type="caution">
    <text evidence="3">The sequence shown here is derived from an EMBL/GenBank/DDBJ whole genome shotgun (WGS) entry which is preliminary data.</text>
</comment>
<feature type="chain" id="PRO_5028924615" evidence="2">
    <location>
        <begin position="26"/>
        <end position="345"/>
    </location>
</feature>
<dbReference type="PANTHER" id="PTHR33376:SF15">
    <property type="entry name" value="BLL6794 PROTEIN"/>
    <property type="match status" value="1"/>
</dbReference>
<feature type="signal peptide" evidence="2">
    <location>
        <begin position="1"/>
        <end position="25"/>
    </location>
</feature>
<dbReference type="RefSeq" id="WP_165120950.1">
    <property type="nucleotide sequence ID" value="NZ_JAAKZG010000017.1"/>
</dbReference>
<evidence type="ECO:0000256" key="1">
    <source>
        <dbReference type="ARBA" id="ARBA00022729"/>
    </source>
</evidence>
<reference evidence="3 4" key="1">
    <citation type="submission" date="2020-02" db="EMBL/GenBank/DDBJ databases">
        <title>Genome sequence of the type strain CGMCC 1.15528 of Mesorhizobium zhangyense.</title>
        <authorList>
            <person name="Gao J."/>
            <person name="Sun J."/>
        </authorList>
    </citation>
    <scope>NUCLEOTIDE SEQUENCE [LARGE SCALE GENOMIC DNA]</scope>
    <source>
        <strain evidence="3 4">CGMCC 1.15528</strain>
    </source>
</reference>
<dbReference type="Pfam" id="PF03480">
    <property type="entry name" value="DctP"/>
    <property type="match status" value="1"/>
</dbReference>
<sequence>MKMKFIASMATALALSVATTAAAFAETVTLRYSNWLPQTLFLYKDVFVPWMAEVEQVTDGRVKFEVLPKVVGTAASQFDVVRDGLADISYINASYTPGRFVSTEIGELPLGGDNSSVMSPAFDRTYRKHLAGFNEFAGIEVLSVFTISPIQTFTAKRPIKSAEDFRGLKLRSPNNTTTDALTLMGAVPIHKTASEAYEMLATGAIDGQTTIPNSIPGFNQLELLKYVMVIPGGLANSIGLMGVNKDKWAEISEEDQKAILAVSTEKLAEAVGTGYTKADEEAFGIMREAGYEIDTANPEMVTKFAELLKPVEVNWIARAKEKGIPDPEGLLAAFRAEIVAGSKGQ</sequence>
<gene>
    <name evidence="3" type="ORF">G6N74_26255</name>
</gene>
<dbReference type="EMBL" id="JAAKZG010000017">
    <property type="protein sequence ID" value="NGN44566.1"/>
    <property type="molecule type" value="Genomic_DNA"/>
</dbReference>
<accession>A0A7C9VD97</accession>
<proteinExistence type="predicted"/>
<protein>
    <submittedName>
        <fullName evidence="3">TRAP transporter substrate-binding protein</fullName>
    </submittedName>
</protein>
<keyword evidence="4" id="KW-1185">Reference proteome</keyword>
<dbReference type="InterPro" id="IPR018389">
    <property type="entry name" value="DctP_fam"/>
</dbReference>
<name>A0A7C9VD97_9HYPH</name>
<dbReference type="Proteomes" id="UP000481252">
    <property type="component" value="Unassembled WGS sequence"/>
</dbReference>
<dbReference type="CDD" id="cd13665">
    <property type="entry name" value="PBP2_TRAP_Dctp3_4"/>
    <property type="match status" value="1"/>
</dbReference>
<evidence type="ECO:0000313" key="4">
    <source>
        <dbReference type="Proteomes" id="UP000481252"/>
    </source>
</evidence>
<dbReference type="InterPro" id="IPR038404">
    <property type="entry name" value="TRAP_DctP_sf"/>
</dbReference>
<dbReference type="AlphaFoldDB" id="A0A7C9VD97"/>
<evidence type="ECO:0000313" key="3">
    <source>
        <dbReference type="EMBL" id="NGN44566.1"/>
    </source>
</evidence>
<keyword evidence="1 2" id="KW-0732">Signal</keyword>